<dbReference type="EMBL" id="MFGW01000229">
    <property type="protein sequence ID" value="OGF58905.1"/>
    <property type="molecule type" value="Genomic_DNA"/>
</dbReference>
<evidence type="ECO:0000313" key="2">
    <source>
        <dbReference type="Proteomes" id="UP000178943"/>
    </source>
</evidence>
<organism evidence="1 2">
    <name type="scientific">Candidatus Fischerbacteria bacterium RBG_13_37_8</name>
    <dbReference type="NCBI Taxonomy" id="1817863"/>
    <lineage>
        <taxon>Bacteria</taxon>
        <taxon>Candidatus Fischeribacteriota</taxon>
    </lineage>
</organism>
<gene>
    <name evidence="1" type="ORF">A2Y62_04210</name>
</gene>
<sequence>MREYKESVEEDGWEFPSFEEECVICLRSNCAKGNGFYFRNGFDKDNSYIKGIPIKRYICMTHKKSGKDPKSFSLLLSCLSPYRKYSLGIMSYCAGVWKKCKGKMAEVIRNLWGEDDIDEELLKIEASQVMQFIQAIKSGLRKYILWTNDYNCGMDEFIDYITDDGYRGAEILHREYYEEHGGYASNSHFLFGKASQFRVPRRPQCRDR</sequence>
<reference evidence="1 2" key="1">
    <citation type="journal article" date="2016" name="Nat. Commun.">
        <title>Thousands of microbial genomes shed light on interconnected biogeochemical processes in an aquifer system.</title>
        <authorList>
            <person name="Anantharaman K."/>
            <person name="Brown C.T."/>
            <person name="Hug L.A."/>
            <person name="Sharon I."/>
            <person name="Castelle C.J."/>
            <person name="Probst A.J."/>
            <person name="Thomas B.C."/>
            <person name="Singh A."/>
            <person name="Wilkins M.J."/>
            <person name="Karaoz U."/>
            <person name="Brodie E.L."/>
            <person name="Williams K.H."/>
            <person name="Hubbard S.S."/>
            <person name="Banfield J.F."/>
        </authorList>
    </citation>
    <scope>NUCLEOTIDE SEQUENCE [LARGE SCALE GENOMIC DNA]</scope>
</reference>
<dbReference type="STRING" id="1817863.A2Y62_04210"/>
<evidence type="ECO:0000313" key="1">
    <source>
        <dbReference type="EMBL" id="OGF58905.1"/>
    </source>
</evidence>
<name>A0A1F5V672_9BACT</name>
<dbReference type="AlphaFoldDB" id="A0A1F5V672"/>
<comment type="caution">
    <text evidence="1">The sequence shown here is derived from an EMBL/GenBank/DDBJ whole genome shotgun (WGS) entry which is preliminary data.</text>
</comment>
<proteinExistence type="predicted"/>
<dbReference type="Proteomes" id="UP000178943">
    <property type="component" value="Unassembled WGS sequence"/>
</dbReference>
<protein>
    <submittedName>
        <fullName evidence="1">Uncharacterized protein</fullName>
    </submittedName>
</protein>
<accession>A0A1F5V672</accession>